<reference evidence="1" key="1">
    <citation type="submission" date="2020-03" db="EMBL/GenBank/DDBJ databases">
        <title>The deep terrestrial virosphere.</title>
        <authorList>
            <person name="Holmfeldt K."/>
            <person name="Nilsson E."/>
            <person name="Simone D."/>
            <person name="Lopez-Fernandez M."/>
            <person name="Wu X."/>
            <person name="de Brujin I."/>
            <person name="Lundin D."/>
            <person name="Andersson A."/>
            <person name="Bertilsson S."/>
            <person name="Dopson M."/>
        </authorList>
    </citation>
    <scope>NUCLEOTIDE SEQUENCE</scope>
    <source>
        <strain evidence="1">TM448A07585</strain>
        <strain evidence="2">TM448B06978</strain>
    </source>
</reference>
<evidence type="ECO:0000313" key="1">
    <source>
        <dbReference type="EMBL" id="QJA55167.1"/>
    </source>
</evidence>
<organism evidence="1">
    <name type="scientific">viral metagenome</name>
    <dbReference type="NCBI Taxonomy" id="1070528"/>
    <lineage>
        <taxon>unclassified sequences</taxon>
        <taxon>metagenomes</taxon>
        <taxon>organismal metagenomes</taxon>
    </lineage>
</organism>
<dbReference type="EMBL" id="MT145161">
    <property type="protein sequence ID" value="QJI04233.1"/>
    <property type="molecule type" value="Genomic_DNA"/>
</dbReference>
<evidence type="ECO:0000313" key="2">
    <source>
        <dbReference type="EMBL" id="QJI04233.1"/>
    </source>
</evidence>
<gene>
    <name evidence="1" type="ORF">TM448A07585_0011</name>
    <name evidence="2" type="ORF">TM448B06978_0001</name>
</gene>
<protein>
    <submittedName>
        <fullName evidence="1">Uncharacterized protein</fullName>
    </submittedName>
</protein>
<proteinExistence type="predicted"/>
<accession>A0A6H2A6E1</accession>
<name>A0A6H2A6E1_9ZZZZ</name>
<dbReference type="EMBL" id="MT144573">
    <property type="protein sequence ID" value="QJA55167.1"/>
    <property type="molecule type" value="Genomic_DNA"/>
</dbReference>
<sequence length="109" mass="12313">MESPISNWVLLPPGVKKVLHLTDHRVVDRVITVPETGREKSVQSLEFDVDFEDGIAVSKSFSVVSQKLAAELNPYLLGDRYKHFGFTFLKPSPGRIPPRLVLVEPWTRS</sequence>
<dbReference type="AlphaFoldDB" id="A0A6H2A6E1"/>